<dbReference type="Pfam" id="PF01488">
    <property type="entry name" value="Shikimate_DH"/>
    <property type="match status" value="1"/>
</dbReference>
<evidence type="ECO:0000256" key="2">
    <source>
        <dbReference type="ARBA" id="ARBA00012962"/>
    </source>
</evidence>
<organism evidence="9">
    <name type="scientific">uncultured Spirochaetaceae bacterium</name>
    <dbReference type="NCBI Taxonomy" id="201186"/>
    <lineage>
        <taxon>Bacteria</taxon>
        <taxon>Pseudomonadati</taxon>
        <taxon>Spirochaetota</taxon>
        <taxon>Spirochaetia</taxon>
        <taxon>Spirochaetales</taxon>
        <taxon>Spirochaetaceae</taxon>
        <taxon>environmental samples</taxon>
    </lineage>
</organism>
<dbReference type="Gene3D" id="3.40.50.720">
    <property type="entry name" value="NAD(P)-binding Rossmann-like Domain"/>
    <property type="match status" value="1"/>
</dbReference>
<keyword evidence="3" id="KW-0521">NADP</keyword>
<dbReference type="CDD" id="cd01065">
    <property type="entry name" value="NAD_bind_Shikimate_DH"/>
    <property type="match status" value="1"/>
</dbReference>
<reference evidence="9" key="1">
    <citation type="journal article" date="2020" name="J. ISSAAS">
        <title>Lactobacilli and other gastrointestinal microbiota of Peromyscus leucopus, reservoir host for agents of Lyme disease and other zoonoses in North America.</title>
        <authorList>
            <person name="Milovic A."/>
            <person name="Bassam K."/>
            <person name="Shao H."/>
            <person name="Chatzistamou I."/>
            <person name="Tufts D.M."/>
            <person name="Diuk-Wasser M."/>
            <person name="Barbour A.G."/>
        </authorList>
    </citation>
    <scope>NUCLEOTIDE SEQUENCE</scope>
    <source>
        <strain evidence="9">LL50</strain>
    </source>
</reference>
<dbReference type="Pfam" id="PF08501">
    <property type="entry name" value="Shikimate_dh_N"/>
    <property type="match status" value="1"/>
</dbReference>
<dbReference type="InterPro" id="IPR022893">
    <property type="entry name" value="Shikimate_DH_fam"/>
</dbReference>
<evidence type="ECO:0000256" key="5">
    <source>
        <dbReference type="ARBA" id="ARBA00023141"/>
    </source>
</evidence>
<keyword evidence="5" id="KW-0028">Amino-acid biosynthesis</keyword>
<dbReference type="AlphaFoldDB" id="A0A650EQB7"/>
<dbReference type="SUPFAM" id="SSF53223">
    <property type="entry name" value="Aminoacid dehydrogenase-like, N-terminal domain"/>
    <property type="match status" value="1"/>
</dbReference>
<evidence type="ECO:0000256" key="6">
    <source>
        <dbReference type="ARBA" id="ARBA00049442"/>
    </source>
</evidence>
<dbReference type="PANTHER" id="PTHR21089">
    <property type="entry name" value="SHIKIMATE DEHYDROGENASE"/>
    <property type="match status" value="1"/>
</dbReference>
<keyword evidence="4" id="KW-0560">Oxidoreductase</keyword>
<dbReference type="GO" id="GO:0003855">
    <property type="term" value="F:3-dehydroquinate dehydratase activity"/>
    <property type="evidence" value="ECO:0007669"/>
    <property type="project" value="InterPro"/>
</dbReference>
<dbReference type="PANTHER" id="PTHR21089:SF1">
    <property type="entry name" value="BIFUNCTIONAL 3-DEHYDROQUINATE DEHYDRATASE_SHIKIMATE DEHYDROGENASE, CHLOROPLASTIC"/>
    <property type="match status" value="1"/>
</dbReference>
<dbReference type="InterPro" id="IPR036291">
    <property type="entry name" value="NAD(P)-bd_dom_sf"/>
</dbReference>
<dbReference type="SUPFAM" id="SSF51569">
    <property type="entry name" value="Aldolase"/>
    <property type="match status" value="1"/>
</dbReference>
<evidence type="ECO:0000256" key="1">
    <source>
        <dbReference type="ARBA" id="ARBA00004871"/>
    </source>
</evidence>
<dbReference type="GO" id="GO:0019632">
    <property type="term" value="P:shikimate metabolic process"/>
    <property type="evidence" value="ECO:0007669"/>
    <property type="project" value="TreeGrafter"/>
</dbReference>
<dbReference type="Gene3D" id="3.20.20.70">
    <property type="entry name" value="Aldolase class I"/>
    <property type="match status" value="1"/>
</dbReference>
<dbReference type="GO" id="GO:0009423">
    <property type="term" value="P:chorismate biosynthetic process"/>
    <property type="evidence" value="ECO:0007669"/>
    <property type="project" value="UniProtKB-UniPathway"/>
</dbReference>
<dbReference type="InterPro" id="IPR046346">
    <property type="entry name" value="Aminoacid_DH-like_N_sf"/>
</dbReference>
<evidence type="ECO:0000256" key="4">
    <source>
        <dbReference type="ARBA" id="ARBA00023002"/>
    </source>
</evidence>
<proteinExistence type="predicted"/>
<dbReference type="CDD" id="cd00502">
    <property type="entry name" value="DHQase_I"/>
    <property type="match status" value="1"/>
</dbReference>
<dbReference type="SUPFAM" id="SSF51735">
    <property type="entry name" value="NAD(P)-binding Rossmann-fold domains"/>
    <property type="match status" value="1"/>
</dbReference>
<comment type="pathway">
    <text evidence="1">Metabolic intermediate biosynthesis; chorismate biosynthesis; chorismate from D-erythrose 4-phosphate and phosphoenolpyruvate: step 4/7.</text>
</comment>
<dbReference type="UniPathway" id="UPA00053">
    <property type="reaction ID" value="UER00087"/>
</dbReference>
<name>A0A650EQB7_9SPIO</name>
<dbReference type="GO" id="GO:0009073">
    <property type="term" value="P:aromatic amino acid family biosynthetic process"/>
    <property type="evidence" value="ECO:0007669"/>
    <property type="project" value="UniProtKB-KW"/>
</dbReference>
<dbReference type="EC" id="1.1.1.25" evidence="2"/>
<dbReference type="InterPro" id="IPR006151">
    <property type="entry name" value="Shikm_DH/Glu-tRNA_Rdtase"/>
</dbReference>
<feature type="domain" description="Quinate/shikimate 5-dehydrogenase/glutamyl-tRNA reductase" evidence="7">
    <location>
        <begin position="350"/>
        <end position="438"/>
    </location>
</feature>
<dbReference type="Pfam" id="PF01487">
    <property type="entry name" value="DHquinase_I"/>
    <property type="match status" value="1"/>
</dbReference>
<comment type="catalytic activity">
    <reaction evidence="6">
        <text>shikimate + NADP(+) = 3-dehydroshikimate + NADPH + H(+)</text>
        <dbReference type="Rhea" id="RHEA:17737"/>
        <dbReference type="ChEBI" id="CHEBI:15378"/>
        <dbReference type="ChEBI" id="CHEBI:16630"/>
        <dbReference type="ChEBI" id="CHEBI:36208"/>
        <dbReference type="ChEBI" id="CHEBI:57783"/>
        <dbReference type="ChEBI" id="CHEBI:58349"/>
        <dbReference type="EC" id="1.1.1.25"/>
    </reaction>
</comment>
<protein>
    <recommendedName>
        <fullName evidence="2">shikimate dehydrogenase (NADP(+))</fullName>
        <ecNumber evidence="2">1.1.1.25</ecNumber>
    </recommendedName>
</protein>
<evidence type="ECO:0000256" key="3">
    <source>
        <dbReference type="ARBA" id="ARBA00022857"/>
    </source>
</evidence>
<dbReference type="Gene3D" id="3.40.50.10860">
    <property type="entry name" value="Leucine Dehydrogenase, chain A, domain 1"/>
    <property type="match status" value="1"/>
</dbReference>
<dbReference type="InterPro" id="IPR013708">
    <property type="entry name" value="Shikimate_DH-bd_N"/>
</dbReference>
<dbReference type="EMBL" id="MN577574">
    <property type="protein sequence ID" value="QGT51541.1"/>
    <property type="molecule type" value="Genomic_DNA"/>
</dbReference>
<evidence type="ECO:0000313" key="9">
    <source>
        <dbReference type="EMBL" id="QGT51541.1"/>
    </source>
</evidence>
<dbReference type="InterPro" id="IPR001381">
    <property type="entry name" value="DHquinase_I"/>
</dbReference>
<sequence>MHATKVCLTLTESTIEKNLALVEKYRDCIDLVELRADFLDDNESLHIRRFPSLAKIPCILTIRRLADGGKYVAGESSRAKLFARAMAFADDQHQENNFQYVDFENDFFVSSLQDAAMAFGTRIIRSYHNMNGPVRDIVKHCNEMRRTDYEIPKIAFMPKTLDDVKNLFYETRNFSEYEHILCAMGFMGVASRILAYKTHSFLTYTSAEDGENSLKNIGHIDPFALDKVYHFKELNEHTEIFGVTGWPLEKTDSPKLHNAGYKMHSMNAVYIPIPSPDIHQTIEFANEIGMRGLSVTVPHKETVVSDLFEVDEHVKEIGACNTIVQKNGEWNGFNTDFSGFAKALLEFTGLKNLRHKKVAIIGAGGASRAIACAIKILGGKACVFNRTLSRAEQVADTFGFESASLTADSIGKLKKYSDFIIQTTSVGMNSTEMSNVQNDPIYFYKFSGKEILFDIIYTPEVTPIMQRAMMAGCKVCNGIEMLKYQAFEQFKIFTGVEYD</sequence>
<accession>A0A650EQB7</accession>
<feature type="domain" description="Shikimate dehydrogenase substrate binding N-terminal" evidence="8">
    <location>
        <begin position="243"/>
        <end position="323"/>
    </location>
</feature>
<evidence type="ECO:0000259" key="7">
    <source>
        <dbReference type="Pfam" id="PF01488"/>
    </source>
</evidence>
<gene>
    <name evidence="9" type="ORF">Unknown280_2330</name>
</gene>
<dbReference type="InterPro" id="IPR013785">
    <property type="entry name" value="Aldolase_TIM"/>
</dbReference>
<dbReference type="GO" id="GO:0004764">
    <property type="term" value="F:shikimate 3-dehydrogenase (NADP+) activity"/>
    <property type="evidence" value="ECO:0007669"/>
    <property type="project" value="UniProtKB-EC"/>
</dbReference>
<evidence type="ECO:0000259" key="8">
    <source>
        <dbReference type="Pfam" id="PF08501"/>
    </source>
</evidence>
<keyword evidence="5" id="KW-0057">Aromatic amino acid biosynthesis</keyword>